<feature type="domain" description="Pterin-binding" evidence="9">
    <location>
        <begin position="23"/>
        <end position="275"/>
    </location>
</feature>
<dbReference type="RefSeq" id="WP_226998278.1">
    <property type="nucleotide sequence ID" value="NZ_CP029346.1"/>
</dbReference>
<evidence type="ECO:0000256" key="1">
    <source>
        <dbReference type="ARBA" id="ARBA00000012"/>
    </source>
</evidence>
<keyword evidence="7" id="KW-0460">Magnesium</keyword>
<evidence type="ECO:0000256" key="3">
    <source>
        <dbReference type="ARBA" id="ARBA00004763"/>
    </source>
</evidence>
<evidence type="ECO:0000256" key="4">
    <source>
        <dbReference type="ARBA" id="ARBA00012458"/>
    </source>
</evidence>
<evidence type="ECO:0000313" key="11">
    <source>
        <dbReference type="Proteomes" id="UP000245468"/>
    </source>
</evidence>
<organism evidence="10 11">
    <name type="scientific">Aquirufa nivalisilvae</name>
    <dbReference type="NCBI Taxonomy" id="2516557"/>
    <lineage>
        <taxon>Bacteria</taxon>
        <taxon>Pseudomonadati</taxon>
        <taxon>Bacteroidota</taxon>
        <taxon>Cytophagia</taxon>
        <taxon>Cytophagales</taxon>
        <taxon>Flectobacillaceae</taxon>
        <taxon>Aquirufa</taxon>
    </lineage>
</organism>
<dbReference type="GO" id="GO:0005829">
    <property type="term" value="C:cytosol"/>
    <property type="evidence" value="ECO:0007669"/>
    <property type="project" value="TreeGrafter"/>
</dbReference>
<keyword evidence="8" id="KW-0289">Folate biosynthesis</keyword>
<dbReference type="PROSITE" id="PS50972">
    <property type="entry name" value="PTERIN_BINDING"/>
    <property type="match status" value="1"/>
</dbReference>
<dbReference type="GO" id="GO:0046654">
    <property type="term" value="P:tetrahydrofolate biosynthetic process"/>
    <property type="evidence" value="ECO:0007669"/>
    <property type="project" value="TreeGrafter"/>
</dbReference>
<dbReference type="GO" id="GO:0004156">
    <property type="term" value="F:dihydropteroate synthase activity"/>
    <property type="evidence" value="ECO:0007669"/>
    <property type="project" value="UniProtKB-EC"/>
</dbReference>
<dbReference type="PANTHER" id="PTHR20941:SF1">
    <property type="entry name" value="FOLIC ACID SYNTHESIS PROTEIN FOL1"/>
    <property type="match status" value="1"/>
</dbReference>
<name>A0A2S2DTU5_9BACT</name>
<comment type="catalytic activity">
    <reaction evidence="1">
        <text>(7,8-dihydropterin-6-yl)methyl diphosphate + 4-aminobenzoate = 7,8-dihydropteroate + diphosphate</text>
        <dbReference type="Rhea" id="RHEA:19949"/>
        <dbReference type="ChEBI" id="CHEBI:17836"/>
        <dbReference type="ChEBI" id="CHEBI:17839"/>
        <dbReference type="ChEBI" id="CHEBI:33019"/>
        <dbReference type="ChEBI" id="CHEBI:72950"/>
        <dbReference type="EC" id="2.5.1.15"/>
    </reaction>
</comment>
<dbReference type="GO" id="GO:0046872">
    <property type="term" value="F:metal ion binding"/>
    <property type="evidence" value="ECO:0007669"/>
    <property type="project" value="UniProtKB-KW"/>
</dbReference>
<dbReference type="Proteomes" id="UP000245468">
    <property type="component" value="Chromosome"/>
</dbReference>
<comment type="cofactor">
    <cofactor evidence="2">
        <name>Mg(2+)</name>
        <dbReference type="ChEBI" id="CHEBI:18420"/>
    </cofactor>
</comment>
<dbReference type="Pfam" id="PF00809">
    <property type="entry name" value="Pterin_bind"/>
    <property type="match status" value="1"/>
</dbReference>
<dbReference type="NCBIfam" id="TIGR01496">
    <property type="entry name" value="DHPS"/>
    <property type="match status" value="1"/>
</dbReference>
<keyword evidence="5 10" id="KW-0808">Transferase</keyword>
<dbReference type="InterPro" id="IPR000489">
    <property type="entry name" value="Pterin-binding_dom"/>
</dbReference>
<dbReference type="EC" id="2.5.1.15" evidence="4"/>
<evidence type="ECO:0000256" key="8">
    <source>
        <dbReference type="ARBA" id="ARBA00022909"/>
    </source>
</evidence>
<dbReference type="GO" id="GO:0046656">
    <property type="term" value="P:folic acid biosynthetic process"/>
    <property type="evidence" value="ECO:0007669"/>
    <property type="project" value="UniProtKB-KW"/>
</dbReference>
<protein>
    <recommendedName>
        <fullName evidence="4">dihydropteroate synthase</fullName>
        <ecNumber evidence="4">2.5.1.15</ecNumber>
    </recommendedName>
</protein>
<dbReference type="InterPro" id="IPR011005">
    <property type="entry name" value="Dihydropteroate_synth-like_sf"/>
</dbReference>
<comment type="pathway">
    <text evidence="3">Cofactor biosynthesis; tetrahydrofolate biosynthesis; 7,8-dihydrofolate from 2-amino-4-hydroxy-6-hydroxymethyl-7,8-dihydropteridine diphosphate and 4-aminobenzoate: step 1/2.</text>
</comment>
<evidence type="ECO:0000256" key="5">
    <source>
        <dbReference type="ARBA" id="ARBA00022679"/>
    </source>
</evidence>
<evidence type="ECO:0000256" key="7">
    <source>
        <dbReference type="ARBA" id="ARBA00022842"/>
    </source>
</evidence>
<reference evidence="11" key="1">
    <citation type="submission" date="2018-05" db="EMBL/GenBank/DDBJ databases">
        <title>Pseudarcicella sp. HME7025 Genome sequencing and assembly.</title>
        <authorList>
            <person name="Kim H."/>
            <person name="Kang H."/>
            <person name="Joh K."/>
        </authorList>
    </citation>
    <scope>NUCLEOTIDE SEQUENCE [LARGE SCALE GENOMIC DNA]</scope>
    <source>
        <strain evidence="11">HME7025</strain>
    </source>
</reference>
<keyword evidence="11" id="KW-1185">Reference proteome</keyword>
<dbReference type="Gene3D" id="3.20.20.20">
    <property type="entry name" value="Dihydropteroate synthase-like"/>
    <property type="match status" value="1"/>
</dbReference>
<evidence type="ECO:0000256" key="6">
    <source>
        <dbReference type="ARBA" id="ARBA00022723"/>
    </source>
</evidence>
<dbReference type="SUPFAM" id="SSF51717">
    <property type="entry name" value="Dihydropteroate synthetase-like"/>
    <property type="match status" value="1"/>
</dbReference>
<sequence length="289" mass="31728">MEALFPSFQTIRYKSGLIDLQIPQIMGILNATPDSFFSASRVTVIDECLALAAQMIEEGASILDVGGHSTRPDAKAVSAQEEQDRVIPVMEALSKAFPHICLSVDTYRLSVAKAAIQAGADWFNDVGGGQMDEGIFEWVSENQVPYILTHSVGAFSQVHQVPDYEYVVEDVWLDMAKKIQALRVLGAKDVVLDPGFGFSKSLDQNYQLMAQLHQFTRLGVPLLVGVSRKSMIQKVLGTKPEESLNGTTVLHTVALQQGAHILRVHDVIEARQVIQLVKKLQENGLSNLS</sequence>
<keyword evidence="6" id="KW-0479">Metal-binding</keyword>
<gene>
    <name evidence="10" type="primary">folP</name>
    <name evidence="10" type="ORF">HME7025_00926</name>
</gene>
<evidence type="ECO:0000313" key="10">
    <source>
        <dbReference type="EMBL" id="AWL08795.1"/>
    </source>
</evidence>
<proteinExistence type="predicted"/>
<dbReference type="PROSITE" id="PS00793">
    <property type="entry name" value="DHPS_2"/>
    <property type="match status" value="1"/>
</dbReference>
<dbReference type="CDD" id="cd00739">
    <property type="entry name" value="DHPS"/>
    <property type="match status" value="1"/>
</dbReference>
<dbReference type="EMBL" id="CP029346">
    <property type="protein sequence ID" value="AWL08795.1"/>
    <property type="molecule type" value="Genomic_DNA"/>
</dbReference>
<evidence type="ECO:0000256" key="2">
    <source>
        <dbReference type="ARBA" id="ARBA00001946"/>
    </source>
</evidence>
<dbReference type="InterPro" id="IPR045031">
    <property type="entry name" value="DHP_synth-like"/>
</dbReference>
<evidence type="ECO:0000259" key="9">
    <source>
        <dbReference type="PROSITE" id="PS50972"/>
    </source>
</evidence>
<dbReference type="AlphaFoldDB" id="A0A2S2DTU5"/>
<dbReference type="InterPro" id="IPR006390">
    <property type="entry name" value="DHP_synth_dom"/>
</dbReference>
<accession>A0A2S2DTU5</accession>
<dbReference type="KEGG" id="psez:HME7025_00926"/>
<dbReference type="PANTHER" id="PTHR20941">
    <property type="entry name" value="FOLATE SYNTHESIS PROTEINS"/>
    <property type="match status" value="1"/>
</dbReference>